<feature type="transmembrane region" description="Helical" evidence="5">
    <location>
        <begin position="373"/>
        <end position="393"/>
    </location>
</feature>
<evidence type="ECO:0000313" key="7">
    <source>
        <dbReference type="EMBL" id="KCZ94483.1"/>
    </source>
</evidence>
<dbReference type="STRING" id="1280950.HJO_03875"/>
<dbReference type="PANTHER" id="PTHR37422">
    <property type="entry name" value="TEICHURONIC ACID BIOSYNTHESIS PROTEIN TUAE"/>
    <property type="match status" value="1"/>
</dbReference>
<evidence type="ECO:0000256" key="1">
    <source>
        <dbReference type="ARBA" id="ARBA00004141"/>
    </source>
</evidence>
<evidence type="ECO:0000256" key="3">
    <source>
        <dbReference type="ARBA" id="ARBA00022989"/>
    </source>
</evidence>
<comment type="caution">
    <text evidence="7">The sequence shown here is derived from an EMBL/GenBank/DDBJ whole genome shotgun (WGS) entry which is preliminary data.</text>
</comment>
<dbReference type="Pfam" id="PF04932">
    <property type="entry name" value="Wzy_C"/>
    <property type="match status" value="1"/>
</dbReference>
<gene>
    <name evidence="7" type="ORF">HJO_03875</name>
</gene>
<evidence type="ECO:0000256" key="2">
    <source>
        <dbReference type="ARBA" id="ARBA00022692"/>
    </source>
</evidence>
<comment type="subcellular location">
    <subcellularLocation>
        <location evidence="1">Membrane</location>
        <topology evidence="1">Multi-pass membrane protein</topology>
    </subcellularLocation>
</comment>
<dbReference type="EMBL" id="ARYK01000001">
    <property type="protein sequence ID" value="KCZ94483.1"/>
    <property type="molecule type" value="Genomic_DNA"/>
</dbReference>
<feature type="transmembrane region" description="Helical" evidence="5">
    <location>
        <begin position="339"/>
        <end position="361"/>
    </location>
</feature>
<dbReference type="eggNOG" id="COG3307">
    <property type="taxonomic scope" value="Bacteria"/>
</dbReference>
<sequence length="430" mass="48001">MNMVKPIQVNEKKVLGFANLYRTGRKAPVWEQALVTIWFFVTYLPLDGVTPIRYLMVAYFIGIAGMYYRDVLPVVLKAWPLFLLPILGLLSFMWSDYPSEAIRSGVLMLLTPLTIVVIGARLNTRQVLRCLMFAGIMTAIYAVPSISTFAIGGPYGSGAKNLLAIQMLFAMLLSLATALNQKEFLWIRLVAAPFVPICFVFQYMAHSATSLVFAVVGIVGLLTVRYLWMSIGRIRHLRTSILMASVTLALTAAVVVLNMPENTIEDDFLNMLGKDSTFSGRSAIWREAALVSQENPVWGVGLESFWQYDVGAAQTLNENDFKPFGTKLSFHSSFWEVRVHLGIVGLSLFLLIIGWCSYRTLWSWFRTPTMDTSALVITAVIILTSTFTESYLWSTFNTLVNLLYFGAVTTLGAGKRVFQGRVPVIIQEAS</sequence>
<dbReference type="PANTHER" id="PTHR37422:SF17">
    <property type="entry name" value="O-ANTIGEN LIGASE"/>
    <property type="match status" value="1"/>
</dbReference>
<evidence type="ECO:0000256" key="5">
    <source>
        <dbReference type="SAM" id="Phobius"/>
    </source>
</evidence>
<dbReference type="InterPro" id="IPR007016">
    <property type="entry name" value="O-antigen_ligase-rel_domated"/>
</dbReference>
<feature type="transmembrane region" description="Helical" evidence="5">
    <location>
        <begin position="75"/>
        <end position="95"/>
    </location>
</feature>
<dbReference type="GO" id="GO:0016020">
    <property type="term" value="C:membrane"/>
    <property type="evidence" value="ECO:0007669"/>
    <property type="project" value="UniProtKB-SubCell"/>
</dbReference>
<keyword evidence="8" id="KW-1185">Reference proteome</keyword>
<feature type="transmembrane region" description="Helical" evidence="5">
    <location>
        <begin position="163"/>
        <end position="179"/>
    </location>
</feature>
<organism evidence="7 8">
    <name type="scientific">Hyphomonas johnsonii MHS-2</name>
    <dbReference type="NCBI Taxonomy" id="1280950"/>
    <lineage>
        <taxon>Bacteria</taxon>
        <taxon>Pseudomonadati</taxon>
        <taxon>Pseudomonadota</taxon>
        <taxon>Alphaproteobacteria</taxon>
        <taxon>Hyphomonadales</taxon>
        <taxon>Hyphomonadaceae</taxon>
        <taxon>Hyphomonas</taxon>
    </lineage>
</organism>
<feature type="transmembrane region" description="Helical" evidence="5">
    <location>
        <begin position="186"/>
        <end position="205"/>
    </location>
</feature>
<keyword evidence="2 5" id="KW-0812">Transmembrane</keyword>
<keyword evidence="4 5" id="KW-0472">Membrane</keyword>
<feature type="domain" description="O-antigen ligase-related" evidence="6">
    <location>
        <begin position="197"/>
        <end position="350"/>
    </location>
</feature>
<evidence type="ECO:0000259" key="6">
    <source>
        <dbReference type="Pfam" id="PF04932"/>
    </source>
</evidence>
<dbReference type="AlphaFoldDB" id="A0A059FVL1"/>
<feature type="transmembrane region" description="Helical" evidence="5">
    <location>
        <begin position="240"/>
        <end position="259"/>
    </location>
</feature>
<feature type="transmembrane region" description="Helical" evidence="5">
    <location>
        <begin position="52"/>
        <end position="68"/>
    </location>
</feature>
<accession>A0A059FVL1</accession>
<dbReference type="Proteomes" id="UP000025171">
    <property type="component" value="Unassembled WGS sequence"/>
</dbReference>
<evidence type="ECO:0000313" key="8">
    <source>
        <dbReference type="Proteomes" id="UP000025171"/>
    </source>
</evidence>
<protein>
    <submittedName>
        <fullName evidence="7">Putative O-antigen polymerase</fullName>
    </submittedName>
</protein>
<dbReference type="InterPro" id="IPR051533">
    <property type="entry name" value="WaaL-like"/>
</dbReference>
<reference evidence="7 8" key="1">
    <citation type="journal article" date="2014" name="Antonie Van Leeuwenhoek">
        <title>Hyphomonas beringensis sp. nov. and Hyphomonas chukchiensis sp. nov., isolated from surface seawater of the Bering Sea and Chukchi Sea.</title>
        <authorList>
            <person name="Li C."/>
            <person name="Lai Q."/>
            <person name="Li G."/>
            <person name="Dong C."/>
            <person name="Wang J."/>
            <person name="Liao Y."/>
            <person name="Shao Z."/>
        </authorList>
    </citation>
    <scope>NUCLEOTIDE SEQUENCE [LARGE SCALE GENOMIC DNA]</scope>
    <source>
        <strain evidence="7 8">MHS-2</strain>
    </source>
</reference>
<dbReference type="PATRIC" id="fig|1280950.3.peg.789"/>
<feature type="transmembrane region" description="Helical" evidence="5">
    <location>
        <begin position="101"/>
        <end position="120"/>
    </location>
</feature>
<keyword evidence="3 5" id="KW-1133">Transmembrane helix</keyword>
<name>A0A059FVL1_9PROT</name>
<feature type="transmembrane region" description="Helical" evidence="5">
    <location>
        <begin position="127"/>
        <end position="151"/>
    </location>
</feature>
<feature type="transmembrane region" description="Helical" evidence="5">
    <location>
        <begin position="211"/>
        <end position="228"/>
    </location>
</feature>
<proteinExistence type="predicted"/>
<evidence type="ECO:0000256" key="4">
    <source>
        <dbReference type="ARBA" id="ARBA00023136"/>
    </source>
</evidence>